<dbReference type="InterPro" id="IPR024775">
    <property type="entry name" value="DinB-like"/>
</dbReference>
<accession>A0A323VFM1</accession>
<dbReference type="AlphaFoldDB" id="A0A323VFM1"/>
<dbReference type="EMBL" id="JACIBU010000001">
    <property type="protein sequence ID" value="MBB3675831.1"/>
    <property type="molecule type" value="Genomic_DNA"/>
</dbReference>
<reference evidence="3 4" key="1">
    <citation type="submission" date="2018-06" db="EMBL/GenBank/DDBJ databases">
        <title>Draft genome sequence of Modestobacter versicolor CP153-2.</title>
        <authorList>
            <person name="Gundlapally S.R."/>
        </authorList>
    </citation>
    <scope>NUCLEOTIDE SEQUENCE [LARGE SCALE GENOMIC DNA]</scope>
    <source>
        <strain evidence="3 4">CP153-2</strain>
    </source>
</reference>
<comment type="caution">
    <text evidence="3">The sequence shown here is derived from an EMBL/GenBank/DDBJ whole genome shotgun (WGS) entry which is preliminary data.</text>
</comment>
<keyword evidence="4" id="KW-1185">Reference proteome</keyword>
<evidence type="ECO:0000313" key="4">
    <source>
        <dbReference type="Proteomes" id="UP000247602"/>
    </source>
</evidence>
<evidence type="ECO:0000313" key="3">
    <source>
        <dbReference type="EMBL" id="PZA22853.1"/>
    </source>
</evidence>
<dbReference type="EMBL" id="QKNV01000018">
    <property type="protein sequence ID" value="PZA22853.1"/>
    <property type="molecule type" value="Genomic_DNA"/>
</dbReference>
<dbReference type="OrthoDB" id="2363925at2"/>
<dbReference type="SUPFAM" id="SSF109854">
    <property type="entry name" value="DinB/YfiT-like putative metalloenzymes"/>
    <property type="match status" value="1"/>
</dbReference>
<dbReference type="RefSeq" id="WP_110550869.1">
    <property type="nucleotide sequence ID" value="NZ_JACIBU010000001.1"/>
</dbReference>
<evidence type="ECO:0000313" key="5">
    <source>
        <dbReference type="Proteomes" id="UP000580718"/>
    </source>
</evidence>
<feature type="domain" description="DinB-like" evidence="1">
    <location>
        <begin position="11"/>
        <end position="159"/>
    </location>
</feature>
<dbReference type="Proteomes" id="UP000247602">
    <property type="component" value="Unassembled WGS sequence"/>
</dbReference>
<evidence type="ECO:0000259" key="1">
    <source>
        <dbReference type="Pfam" id="PF12867"/>
    </source>
</evidence>
<dbReference type="Gene3D" id="1.20.120.450">
    <property type="entry name" value="dinb family like domain"/>
    <property type="match status" value="1"/>
</dbReference>
<organism evidence="3 4">
    <name type="scientific">Modestobacter versicolor</name>
    <dbReference type="NCBI Taxonomy" id="429133"/>
    <lineage>
        <taxon>Bacteria</taxon>
        <taxon>Bacillati</taxon>
        <taxon>Actinomycetota</taxon>
        <taxon>Actinomycetes</taxon>
        <taxon>Geodermatophilales</taxon>
        <taxon>Geodermatophilaceae</taxon>
        <taxon>Modestobacter</taxon>
    </lineage>
</organism>
<dbReference type="InterPro" id="IPR034660">
    <property type="entry name" value="DinB/YfiT-like"/>
</dbReference>
<proteinExistence type="predicted"/>
<dbReference type="Pfam" id="PF12867">
    <property type="entry name" value="DinB_2"/>
    <property type="match status" value="1"/>
</dbReference>
<dbReference type="NCBIfam" id="NF047843">
    <property type="entry name" value="MST_Rv0443"/>
    <property type="match status" value="1"/>
</dbReference>
<evidence type="ECO:0000313" key="2">
    <source>
        <dbReference type="EMBL" id="MBB3675831.1"/>
    </source>
</evidence>
<sequence length="169" mass="18690">MESRDVLLRAFDDIETAVRGALDGIDPGLLTERLDPEANTIAWLVWHLTRVQDDHVAEVAGTEQAYTANGWADRFALPFSPGAIGYGFSSEDVGRTEITDPQLLLGYHSDVHARTADFVRTLEPADLDRVVDERWDPPVTLGVRLVSVIGDDLQHAGQAALLRGFLERR</sequence>
<gene>
    <name evidence="3" type="ORF">DMO24_03025</name>
    <name evidence="2" type="ORF">FHX36_001566</name>
</gene>
<name>A0A323VFM1_9ACTN</name>
<reference evidence="2 5" key="2">
    <citation type="submission" date="2020-08" db="EMBL/GenBank/DDBJ databases">
        <title>Sequencing the genomes of 1000 actinobacteria strains.</title>
        <authorList>
            <person name="Klenk H.-P."/>
        </authorList>
    </citation>
    <scope>NUCLEOTIDE SEQUENCE [LARGE SCALE GENOMIC DNA]</scope>
    <source>
        <strain evidence="2 5">DSM 16678</strain>
    </source>
</reference>
<dbReference type="Proteomes" id="UP000580718">
    <property type="component" value="Unassembled WGS sequence"/>
</dbReference>
<protein>
    <recommendedName>
        <fullName evidence="1">DinB-like domain-containing protein</fullName>
    </recommendedName>
</protein>